<dbReference type="Pfam" id="PF02518">
    <property type="entry name" value="HATPase_c"/>
    <property type="match status" value="1"/>
</dbReference>
<name>A0ABU5GY47_9BACT</name>
<evidence type="ECO:0000259" key="7">
    <source>
        <dbReference type="PROSITE" id="PS50109"/>
    </source>
</evidence>
<dbReference type="PRINTS" id="PR00344">
    <property type="entry name" value="BCTRLSENSOR"/>
</dbReference>
<dbReference type="Gene3D" id="2.30.30.40">
    <property type="entry name" value="SH3 Domains"/>
    <property type="match status" value="1"/>
</dbReference>
<dbReference type="PANTHER" id="PTHR43395">
    <property type="entry name" value="SENSOR HISTIDINE KINASE CHEA"/>
    <property type="match status" value="1"/>
</dbReference>
<dbReference type="InterPro" id="IPR005467">
    <property type="entry name" value="His_kinase_dom"/>
</dbReference>
<evidence type="ECO:0000313" key="11">
    <source>
        <dbReference type="Proteomes" id="UP001291309"/>
    </source>
</evidence>
<accession>A0ABU5GY47</accession>
<feature type="domain" description="CheW-like" evidence="8">
    <location>
        <begin position="405"/>
        <end position="544"/>
    </location>
</feature>
<feature type="domain" description="HPt" evidence="9">
    <location>
        <begin position="5"/>
        <end position="109"/>
    </location>
</feature>
<dbReference type="Pfam" id="PF01584">
    <property type="entry name" value="CheW"/>
    <property type="match status" value="2"/>
</dbReference>
<dbReference type="CDD" id="cd00088">
    <property type="entry name" value="HPT"/>
    <property type="match status" value="1"/>
</dbReference>
<evidence type="ECO:0000256" key="1">
    <source>
        <dbReference type="ARBA" id="ARBA00000085"/>
    </source>
</evidence>
<evidence type="ECO:0000256" key="4">
    <source>
        <dbReference type="ARBA" id="ARBA00022679"/>
    </source>
</evidence>
<proteinExistence type="predicted"/>
<evidence type="ECO:0000256" key="2">
    <source>
        <dbReference type="ARBA" id="ARBA00012438"/>
    </source>
</evidence>
<dbReference type="Proteomes" id="UP001291309">
    <property type="component" value="Unassembled WGS sequence"/>
</dbReference>
<dbReference type="RefSeq" id="WP_321544172.1">
    <property type="nucleotide sequence ID" value="NZ_JAXIVS010000001.1"/>
</dbReference>
<dbReference type="PROSITE" id="PS50894">
    <property type="entry name" value="HPT"/>
    <property type="match status" value="1"/>
</dbReference>
<dbReference type="PROSITE" id="PS50851">
    <property type="entry name" value="CHEW"/>
    <property type="match status" value="2"/>
</dbReference>
<keyword evidence="11" id="KW-1185">Reference proteome</keyword>
<dbReference type="InterPro" id="IPR008207">
    <property type="entry name" value="Sig_transdc_His_kin_Hpt_dom"/>
</dbReference>
<dbReference type="InterPro" id="IPR036890">
    <property type="entry name" value="HATPase_C_sf"/>
</dbReference>
<organism evidence="10 11">
    <name type="scientific">Hyalangium rubrum</name>
    <dbReference type="NCBI Taxonomy" id="3103134"/>
    <lineage>
        <taxon>Bacteria</taxon>
        <taxon>Pseudomonadati</taxon>
        <taxon>Myxococcota</taxon>
        <taxon>Myxococcia</taxon>
        <taxon>Myxococcales</taxon>
        <taxon>Cystobacterineae</taxon>
        <taxon>Archangiaceae</taxon>
        <taxon>Hyalangium</taxon>
    </lineage>
</organism>
<dbReference type="Gene3D" id="3.30.565.10">
    <property type="entry name" value="Histidine kinase-like ATPase, C-terminal domain"/>
    <property type="match status" value="1"/>
</dbReference>
<dbReference type="InterPro" id="IPR004358">
    <property type="entry name" value="Sig_transdc_His_kin-like_C"/>
</dbReference>
<dbReference type="InterPro" id="IPR036641">
    <property type="entry name" value="HPT_dom_sf"/>
</dbReference>
<dbReference type="InterPro" id="IPR036097">
    <property type="entry name" value="HisK_dim/P_sf"/>
</dbReference>
<dbReference type="SMART" id="SM00260">
    <property type="entry name" value="CheW"/>
    <property type="match status" value="2"/>
</dbReference>
<dbReference type="InterPro" id="IPR003594">
    <property type="entry name" value="HATPase_dom"/>
</dbReference>
<sequence length="721" mass="78382">MAPPADESREEILREFLLESRENLDQFEAGLLRLETEPVSPPLLTGLFRNLHTVKGTCGFLGFTGLEALTHASEDLLQLAREGQLTLDTECLATLLATVDTARQVIQHIETTGSEGTPVHGSLLARLQRLRKGGLASPLPSSTELVLPTSGAAETKVRVDVALLDRMMNLVGELVLSRNQLLQSLSTATSGADLSSGAHRLSLVTTELQEVVMKTRLQPIGNVWNRFPRLVRDLAHACGKQVRLKMEGADTELDKTLLEAVMDPLTHLLRNAIDHGLEAPAQRVAQGKEPVGCVTLQAYHESGMVNVELSDDGAGIDPQRILQRAMELRLVTAEQAATLSDREALAFLFAPGFSTAERVTSLSGRGVGMDVVKVHIEKIGGTVDIHSRPGQGTTVKLKIPLTLAIIPALIVTCRNERFAIPQASLLEVVRLEGEQVRRHITSLQGSPVFRLRDRLLPLAWLSRELKLAAEIPAALEEVSIVVLQAGERTFGLVVDAINDTEEIVVKPLWKRLKAITCYAGATVLGDGRVALILDALGLGQRVGVVNEAREQLVGQRTAAPEAREERERVLLCRNGPEGQLAILLSRVSRLEKLPASRVEHIGAMEVVQYRGQLLPLVRVAAMLQERRRQPRHPSQEATAEEEEFSVIVCAHGETHVGLVVDAIQDVVEVKVELQRHSRRAGVLGSMVVQGRATEFLDVEGLVRAALPSLVAGLAAPLDRSA</sequence>
<protein>
    <recommendedName>
        <fullName evidence="2">histidine kinase</fullName>
        <ecNumber evidence="2">2.7.13.3</ecNumber>
    </recommendedName>
</protein>
<feature type="domain" description="CheW-like" evidence="8">
    <location>
        <begin position="566"/>
        <end position="707"/>
    </location>
</feature>
<dbReference type="Gene3D" id="2.40.50.180">
    <property type="entry name" value="CheA-289, Domain 4"/>
    <property type="match status" value="1"/>
</dbReference>
<dbReference type="SMART" id="SM01231">
    <property type="entry name" value="H-kinase_dim"/>
    <property type="match status" value="1"/>
</dbReference>
<dbReference type="InterPro" id="IPR002545">
    <property type="entry name" value="CheW-lke_dom"/>
</dbReference>
<dbReference type="SUPFAM" id="SSF47384">
    <property type="entry name" value="Homodimeric domain of signal transducing histidine kinase"/>
    <property type="match status" value="1"/>
</dbReference>
<dbReference type="SUPFAM" id="SSF50341">
    <property type="entry name" value="CheW-like"/>
    <property type="match status" value="2"/>
</dbReference>
<gene>
    <name evidence="10" type="ORF">SYV04_03675</name>
</gene>
<comment type="caution">
    <text evidence="10">The sequence shown here is derived from an EMBL/GenBank/DDBJ whole genome shotgun (WGS) entry which is preliminary data.</text>
</comment>
<feature type="modified residue" description="Phosphohistidine" evidence="6">
    <location>
        <position position="52"/>
    </location>
</feature>
<comment type="catalytic activity">
    <reaction evidence="1">
        <text>ATP + protein L-histidine = ADP + protein N-phospho-L-histidine.</text>
        <dbReference type="EC" id="2.7.13.3"/>
    </reaction>
</comment>
<dbReference type="Gene3D" id="1.10.287.560">
    <property type="entry name" value="Histidine kinase CheA-like, homodimeric domain"/>
    <property type="match status" value="1"/>
</dbReference>
<evidence type="ECO:0000259" key="9">
    <source>
        <dbReference type="PROSITE" id="PS50894"/>
    </source>
</evidence>
<dbReference type="SUPFAM" id="SSF47226">
    <property type="entry name" value="Histidine-containing phosphotransfer domain, HPT domain"/>
    <property type="match status" value="1"/>
</dbReference>
<dbReference type="InterPro" id="IPR004105">
    <property type="entry name" value="CheA-like_dim"/>
</dbReference>
<keyword evidence="3 6" id="KW-0597">Phosphoprotein</keyword>
<dbReference type="InterPro" id="IPR037006">
    <property type="entry name" value="CheA-like_homodim_sf"/>
</dbReference>
<dbReference type="CDD" id="cd16916">
    <property type="entry name" value="HATPase_CheA-like"/>
    <property type="match status" value="1"/>
</dbReference>
<evidence type="ECO:0000256" key="5">
    <source>
        <dbReference type="ARBA" id="ARBA00022777"/>
    </source>
</evidence>
<feature type="domain" description="Histidine kinase" evidence="7">
    <location>
        <begin position="152"/>
        <end position="403"/>
    </location>
</feature>
<dbReference type="Pfam" id="PF01627">
    <property type="entry name" value="Hpt"/>
    <property type="match status" value="1"/>
</dbReference>
<keyword evidence="4" id="KW-0808">Transferase</keyword>
<dbReference type="EC" id="2.7.13.3" evidence="2"/>
<dbReference type="InterPro" id="IPR036061">
    <property type="entry name" value="CheW-like_dom_sf"/>
</dbReference>
<dbReference type="Gene3D" id="1.20.120.160">
    <property type="entry name" value="HPT domain"/>
    <property type="match status" value="1"/>
</dbReference>
<evidence type="ECO:0000313" key="10">
    <source>
        <dbReference type="EMBL" id="MDY7225462.1"/>
    </source>
</evidence>
<dbReference type="SMART" id="SM00073">
    <property type="entry name" value="HPT"/>
    <property type="match status" value="1"/>
</dbReference>
<dbReference type="SUPFAM" id="SSF55874">
    <property type="entry name" value="ATPase domain of HSP90 chaperone/DNA topoisomerase II/histidine kinase"/>
    <property type="match status" value="1"/>
</dbReference>
<evidence type="ECO:0000259" key="8">
    <source>
        <dbReference type="PROSITE" id="PS50851"/>
    </source>
</evidence>
<reference evidence="10 11" key="1">
    <citation type="submission" date="2023-12" db="EMBL/GenBank/DDBJ databases">
        <title>the genome sequence of Hyalangium sp. s54d21.</title>
        <authorList>
            <person name="Zhang X."/>
        </authorList>
    </citation>
    <scope>NUCLEOTIDE SEQUENCE [LARGE SCALE GENOMIC DNA]</scope>
    <source>
        <strain evidence="11">s54d21</strain>
    </source>
</reference>
<dbReference type="EMBL" id="JAXIVS010000001">
    <property type="protein sequence ID" value="MDY7225462.1"/>
    <property type="molecule type" value="Genomic_DNA"/>
</dbReference>
<dbReference type="SMART" id="SM00387">
    <property type="entry name" value="HATPase_c"/>
    <property type="match status" value="1"/>
</dbReference>
<dbReference type="CDD" id="cd00731">
    <property type="entry name" value="CheA_reg"/>
    <property type="match status" value="1"/>
</dbReference>
<dbReference type="Pfam" id="PF02895">
    <property type="entry name" value="H-kinase_dim"/>
    <property type="match status" value="1"/>
</dbReference>
<evidence type="ECO:0000256" key="3">
    <source>
        <dbReference type="ARBA" id="ARBA00022553"/>
    </source>
</evidence>
<dbReference type="InterPro" id="IPR051315">
    <property type="entry name" value="Bact_Chemotaxis_CheA"/>
</dbReference>
<keyword evidence="5" id="KW-0418">Kinase</keyword>
<dbReference type="PANTHER" id="PTHR43395:SF1">
    <property type="entry name" value="CHEMOTAXIS PROTEIN CHEA"/>
    <property type="match status" value="1"/>
</dbReference>
<dbReference type="PROSITE" id="PS50109">
    <property type="entry name" value="HIS_KIN"/>
    <property type="match status" value="1"/>
</dbReference>
<evidence type="ECO:0000256" key="6">
    <source>
        <dbReference type="PROSITE-ProRule" id="PRU00110"/>
    </source>
</evidence>